<evidence type="ECO:0000256" key="5">
    <source>
        <dbReference type="PROSITE-ProRule" id="PRU00277"/>
    </source>
</evidence>
<dbReference type="Proteomes" id="UP000604083">
    <property type="component" value="Unassembled WGS sequence"/>
</dbReference>
<evidence type="ECO:0000256" key="2">
    <source>
        <dbReference type="ARBA" id="ARBA00006577"/>
    </source>
</evidence>
<accession>A0A934RKD3</accession>
<feature type="compositionally biased region" description="Low complexity" evidence="7">
    <location>
        <begin position="136"/>
        <end position="148"/>
    </location>
</feature>
<evidence type="ECO:0000313" key="9">
    <source>
        <dbReference type="EMBL" id="MBK1833317.1"/>
    </source>
</evidence>
<dbReference type="InterPro" id="IPR001179">
    <property type="entry name" value="PPIase_FKBP_dom"/>
</dbReference>
<evidence type="ECO:0000256" key="1">
    <source>
        <dbReference type="ARBA" id="ARBA00000971"/>
    </source>
</evidence>
<dbReference type="Gene3D" id="3.10.50.40">
    <property type="match status" value="2"/>
</dbReference>
<feature type="domain" description="PPIase FKBP-type" evidence="8">
    <location>
        <begin position="41"/>
        <end position="125"/>
    </location>
</feature>
<proteinExistence type="inferred from homology"/>
<protein>
    <recommendedName>
        <fullName evidence="6">Peptidyl-prolyl cis-trans isomerase</fullName>
        <ecNumber evidence="6">5.2.1.8</ecNumber>
    </recommendedName>
</protein>
<gene>
    <name evidence="9" type="ORF">JIN78_04520</name>
</gene>
<dbReference type="AlphaFoldDB" id="A0A934RKD3"/>
<dbReference type="GO" id="GO:0003755">
    <property type="term" value="F:peptidyl-prolyl cis-trans isomerase activity"/>
    <property type="evidence" value="ECO:0007669"/>
    <property type="project" value="UniProtKB-UniRule"/>
</dbReference>
<comment type="similarity">
    <text evidence="2 6">Belongs to the FKBP-type PPIase family.</text>
</comment>
<evidence type="ECO:0000256" key="7">
    <source>
        <dbReference type="SAM" id="MobiDB-lite"/>
    </source>
</evidence>
<name>A0A934RKD3_9BACT</name>
<feature type="region of interest" description="Disordered" evidence="7">
    <location>
        <begin position="127"/>
        <end position="150"/>
    </location>
</feature>
<evidence type="ECO:0000256" key="3">
    <source>
        <dbReference type="ARBA" id="ARBA00023110"/>
    </source>
</evidence>
<keyword evidence="10" id="KW-1185">Reference proteome</keyword>
<keyword evidence="3 5" id="KW-0697">Rotamase</keyword>
<dbReference type="SUPFAM" id="SSF54534">
    <property type="entry name" value="FKBP-like"/>
    <property type="match status" value="2"/>
</dbReference>
<feature type="region of interest" description="Disordered" evidence="7">
    <location>
        <begin position="1"/>
        <end position="41"/>
    </location>
</feature>
<sequence>MSKIDTPSDVAAPPAEAEKTASGLASKVLTPGTGSEKPGPADKVTVHYSGWTTDGQLFDSSVMRGQTISFPLNGVIKGWTEGLQLMVAGEKRRFWIPAELAYGENPGGGRPGGMLVFDVELFDFQKAPEPPKTPEDVAAPPADAEATPSGLKSKVLQEGTGSEHPKASSTVEVHYSGWTTQGELFDSSVMRGESIAFPLDRVIKGWTEGVQLMVEGEKRRFWIPANLAYGENPGNGAPGGMLVFEVELLAIK</sequence>
<dbReference type="EMBL" id="JAENIO010000007">
    <property type="protein sequence ID" value="MBK1833317.1"/>
    <property type="molecule type" value="Genomic_DNA"/>
</dbReference>
<feature type="domain" description="PPIase FKBP-type" evidence="8">
    <location>
        <begin position="168"/>
        <end position="252"/>
    </location>
</feature>
<keyword evidence="4 5" id="KW-0413">Isomerase</keyword>
<comment type="caution">
    <text evidence="9">The sequence shown here is derived from an EMBL/GenBank/DDBJ whole genome shotgun (WGS) entry which is preliminary data.</text>
</comment>
<dbReference type="InterPro" id="IPR046357">
    <property type="entry name" value="PPIase_dom_sf"/>
</dbReference>
<comment type="catalytic activity">
    <reaction evidence="1 5 6">
        <text>[protein]-peptidylproline (omega=180) = [protein]-peptidylproline (omega=0)</text>
        <dbReference type="Rhea" id="RHEA:16237"/>
        <dbReference type="Rhea" id="RHEA-COMP:10747"/>
        <dbReference type="Rhea" id="RHEA-COMP:10748"/>
        <dbReference type="ChEBI" id="CHEBI:83833"/>
        <dbReference type="ChEBI" id="CHEBI:83834"/>
        <dbReference type="EC" id="5.2.1.8"/>
    </reaction>
</comment>
<dbReference type="EC" id="5.2.1.8" evidence="6"/>
<dbReference type="RefSeq" id="WP_200390749.1">
    <property type="nucleotide sequence ID" value="NZ_JAENIO010000007.1"/>
</dbReference>
<evidence type="ECO:0000313" key="10">
    <source>
        <dbReference type="Proteomes" id="UP000604083"/>
    </source>
</evidence>
<evidence type="ECO:0000259" key="8">
    <source>
        <dbReference type="PROSITE" id="PS50059"/>
    </source>
</evidence>
<dbReference type="PANTHER" id="PTHR43811:SF19">
    <property type="entry name" value="39 KDA FK506-BINDING NUCLEAR PROTEIN"/>
    <property type="match status" value="1"/>
</dbReference>
<dbReference type="PROSITE" id="PS50059">
    <property type="entry name" value="FKBP_PPIASE"/>
    <property type="match status" value="2"/>
</dbReference>
<evidence type="ECO:0000256" key="4">
    <source>
        <dbReference type="ARBA" id="ARBA00023235"/>
    </source>
</evidence>
<dbReference type="Pfam" id="PF00254">
    <property type="entry name" value="FKBP_C"/>
    <property type="match status" value="2"/>
</dbReference>
<evidence type="ECO:0000256" key="6">
    <source>
        <dbReference type="RuleBase" id="RU003915"/>
    </source>
</evidence>
<organism evidence="9 10">
    <name type="scientific">Roseibacillus ishigakijimensis</name>
    <dbReference type="NCBI Taxonomy" id="454146"/>
    <lineage>
        <taxon>Bacteria</taxon>
        <taxon>Pseudomonadati</taxon>
        <taxon>Verrucomicrobiota</taxon>
        <taxon>Verrucomicrobiia</taxon>
        <taxon>Verrucomicrobiales</taxon>
        <taxon>Verrucomicrobiaceae</taxon>
        <taxon>Roseibacillus</taxon>
    </lineage>
</organism>
<reference evidence="9" key="1">
    <citation type="submission" date="2021-01" db="EMBL/GenBank/DDBJ databases">
        <title>Modified the classification status of verrucomicrobia.</title>
        <authorList>
            <person name="Feng X."/>
        </authorList>
    </citation>
    <scope>NUCLEOTIDE SEQUENCE</scope>
    <source>
        <strain evidence="9">KCTC 12986</strain>
    </source>
</reference>
<dbReference type="PANTHER" id="PTHR43811">
    <property type="entry name" value="FKBP-TYPE PEPTIDYL-PROLYL CIS-TRANS ISOMERASE FKPA"/>
    <property type="match status" value="1"/>
</dbReference>